<dbReference type="CDD" id="cd09917">
    <property type="entry name" value="F-box_SF"/>
    <property type="match status" value="1"/>
</dbReference>
<dbReference type="EMBL" id="ML119695">
    <property type="protein sequence ID" value="RPA79771.1"/>
    <property type="molecule type" value="Genomic_DNA"/>
</dbReference>
<gene>
    <name evidence="1" type="ORF">BJ508DRAFT_328026</name>
</gene>
<keyword evidence="2" id="KW-1185">Reference proteome</keyword>
<evidence type="ECO:0000313" key="2">
    <source>
        <dbReference type="Proteomes" id="UP000275078"/>
    </source>
</evidence>
<organism evidence="1 2">
    <name type="scientific">Ascobolus immersus RN42</name>
    <dbReference type="NCBI Taxonomy" id="1160509"/>
    <lineage>
        <taxon>Eukaryota</taxon>
        <taxon>Fungi</taxon>
        <taxon>Dikarya</taxon>
        <taxon>Ascomycota</taxon>
        <taxon>Pezizomycotina</taxon>
        <taxon>Pezizomycetes</taxon>
        <taxon>Pezizales</taxon>
        <taxon>Ascobolaceae</taxon>
        <taxon>Ascobolus</taxon>
    </lineage>
</organism>
<evidence type="ECO:0008006" key="3">
    <source>
        <dbReference type="Google" id="ProtNLM"/>
    </source>
</evidence>
<name>A0A3N4I6I0_ASCIM</name>
<dbReference type="Proteomes" id="UP000275078">
    <property type="component" value="Unassembled WGS sequence"/>
</dbReference>
<reference evidence="1 2" key="1">
    <citation type="journal article" date="2018" name="Nat. Ecol. Evol.">
        <title>Pezizomycetes genomes reveal the molecular basis of ectomycorrhizal truffle lifestyle.</title>
        <authorList>
            <person name="Murat C."/>
            <person name="Payen T."/>
            <person name="Noel B."/>
            <person name="Kuo A."/>
            <person name="Morin E."/>
            <person name="Chen J."/>
            <person name="Kohler A."/>
            <person name="Krizsan K."/>
            <person name="Balestrini R."/>
            <person name="Da Silva C."/>
            <person name="Montanini B."/>
            <person name="Hainaut M."/>
            <person name="Levati E."/>
            <person name="Barry K.W."/>
            <person name="Belfiori B."/>
            <person name="Cichocki N."/>
            <person name="Clum A."/>
            <person name="Dockter R.B."/>
            <person name="Fauchery L."/>
            <person name="Guy J."/>
            <person name="Iotti M."/>
            <person name="Le Tacon F."/>
            <person name="Lindquist E.A."/>
            <person name="Lipzen A."/>
            <person name="Malagnac F."/>
            <person name="Mello A."/>
            <person name="Molinier V."/>
            <person name="Miyauchi S."/>
            <person name="Poulain J."/>
            <person name="Riccioni C."/>
            <person name="Rubini A."/>
            <person name="Sitrit Y."/>
            <person name="Splivallo R."/>
            <person name="Traeger S."/>
            <person name="Wang M."/>
            <person name="Zifcakova L."/>
            <person name="Wipf D."/>
            <person name="Zambonelli A."/>
            <person name="Paolocci F."/>
            <person name="Nowrousian M."/>
            <person name="Ottonello S."/>
            <person name="Baldrian P."/>
            <person name="Spatafora J.W."/>
            <person name="Henrissat B."/>
            <person name="Nagy L.G."/>
            <person name="Aury J.M."/>
            <person name="Wincker P."/>
            <person name="Grigoriev I.V."/>
            <person name="Bonfante P."/>
            <person name="Martin F.M."/>
        </authorList>
    </citation>
    <scope>NUCLEOTIDE SEQUENCE [LARGE SCALE GENOMIC DNA]</scope>
    <source>
        <strain evidence="1 2">RN42</strain>
    </source>
</reference>
<evidence type="ECO:0000313" key="1">
    <source>
        <dbReference type="EMBL" id="RPA79771.1"/>
    </source>
</evidence>
<sequence length="470" mass="53821">MQSVGIQTETEDQRFASVYGVLVGKDGKVYKPRSAAEKARAEAAVALAEAKFAEEERKHKLALSKLKLAVDNSSFLRLPLEIQIQIFQHIDSSKDIISLHRTHSAFRRLLTGPYCTQICSKIAIRRWKSKGGLPLLDMICNGLVNPFLRETLRYWYDWRGRDWALSEDTGREESPSIALRVGPRELLIMDVFERETLQPKLRSLLDNWRLLARPASHQGKVGPPSASEVLRMERALFLIFGMYKHYHQGQPGLLTDQDAEMYAVDEDGRPLVDDSGDWLEVDPYRAFPVYDAKGFMEEVSVEEHYHIACAIRLLLQVNWRHVYFSYDWVILELWNARIGMVNEVVEARGLFLDEAMRAQARDRMRSVLGEPHGLTDEAHSAAASLVEEMNLPRYGWPGAEHVDSDMSNFRTVFSHHVLNFVHGPAETRRDIARAELVGKVLYVPNATLLTEDGLDNYDIRWWAKMDEDLT</sequence>
<accession>A0A3N4I6I0</accession>
<protein>
    <recommendedName>
        <fullName evidence="3">F-box domain-containing protein</fullName>
    </recommendedName>
</protein>
<dbReference type="AlphaFoldDB" id="A0A3N4I6I0"/>
<proteinExistence type="predicted"/>